<dbReference type="Proteomes" id="UP000568888">
    <property type="component" value="Unassembled WGS sequence"/>
</dbReference>
<protein>
    <submittedName>
        <fullName evidence="1">Uncharacterized protein</fullName>
    </submittedName>
</protein>
<accession>A0A6V8N0P6</accession>
<comment type="caution">
    <text evidence="1">The sequence shown here is derived from an EMBL/GenBank/DDBJ whole genome shotgun (WGS) entry which is preliminary data.</text>
</comment>
<name>A0A6V8N0P6_9BACT</name>
<dbReference type="EMBL" id="BLXY01000011">
    <property type="protein sequence ID" value="GFO65624.1"/>
    <property type="molecule type" value="Genomic_DNA"/>
</dbReference>
<sequence length="76" mass="8730">MTMDDETFKKEVLDRLQQIMEMLASILPEACIEEVEEVQAPLPSPEPAQATDAYGILEEMQDDYRTAMDKWNLEHG</sequence>
<evidence type="ECO:0000313" key="2">
    <source>
        <dbReference type="Proteomes" id="UP000568888"/>
    </source>
</evidence>
<organism evidence="1 2">
    <name type="scientific">Geomonas paludis</name>
    <dbReference type="NCBI Taxonomy" id="2740185"/>
    <lineage>
        <taxon>Bacteria</taxon>
        <taxon>Pseudomonadati</taxon>
        <taxon>Thermodesulfobacteriota</taxon>
        <taxon>Desulfuromonadia</taxon>
        <taxon>Geobacterales</taxon>
        <taxon>Geobacteraceae</taxon>
        <taxon>Geomonas</taxon>
    </lineage>
</organism>
<dbReference type="AlphaFoldDB" id="A0A6V8N0P6"/>
<gene>
    <name evidence="1" type="ORF">GMPD_35430</name>
</gene>
<evidence type="ECO:0000313" key="1">
    <source>
        <dbReference type="EMBL" id="GFO65624.1"/>
    </source>
</evidence>
<reference evidence="2" key="1">
    <citation type="submission" date="2020-06" db="EMBL/GenBank/DDBJ databases">
        <title>Draft genomic sequecing of Geomonas sp. Red736.</title>
        <authorList>
            <person name="Itoh H."/>
            <person name="Xu Z.X."/>
            <person name="Ushijima N."/>
            <person name="Masuda Y."/>
            <person name="Shiratori Y."/>
            <person name="Senoo K."/>
        </authorList>
    </citation>
    <scope>NUCLEOTIDE SEQUENCE [LARGE SCALE GENOMIC DNA]</scope>
    <source>
        <strain evidence="2">Red736</strain>
    </source>
</reference>
<proteinExistence type="predicted"/>